<feature type="transmembrane region" description="Helical" evidence="6">
    <location>
        <begin position="157"/>
        <end position="175"/>
    </location>
</feature>
<dbReference type="PANTHER" id="PTHR12489:SF16">
    <property type="entry name" value="LHFPL TETRASPAN SUBFAMILY MEMBER 6 PROTEIN-RELATED"/>
    <property type="match status" value="1"/>
</dbReference>
<dbReference type="PANTHER" id="PTHR12489">
    <property type="entry name" value="LIPOMA HMGIC FUSION PARTNER-LIKE PROTEIN"/>
    <property type="match status" value="1"/>
</dbReference>
<keyword evidence="2 6" id="KW-0812">Transmembrane</keyword>
<organism evidence="7 8">
    <name type="scientific">Calicophoron daubneyi</name>
    <name type="common">Rumen fluke</name>
    <name type="synonym">Paramphistomum daubneyi</name>
    <dbReference type="NCBI Taxonomy" id="300641"/>
    <lineage>
        <taxon>Eukaryota</taxon>
        <taxon>Metazoa</taxon>
        <taxon>Spiralia</taxon>
        <taxon>Lophotrochozoa</taxon>
        <taxon>Platyhelminthes</taxon>
        <taxon>Trematoda</taxon>
        <taxon>Digenea</taxon>
        <taxon>Plagiorchiida</taxon>
        <taxon>Pronocephalata</taxon>
        <taxon>Paramphistomoidea</taxon>
        <taxon>Paramphistomidae</taxon>
        <taxon>Calicophoron</taxon>
    </lineage>
</organism>
<feature type="compositionally biased region" description="Polar residues" evidence="5">
    <location>
        <begin position="237"/>
        <end position="249"/>
    </location>
</feature>
<evidence type="ECO:0000256" key="5">
    <source>
        <dbReference type="SAM" id="MobiDB-lite"/>
    </source>
</evidence>
<sequence length="357" mass="39588">MRCIWIVWAGLTWASTMLCIFGCILPYWLKGSIEVDATFETQIVKDFKLDLPMLPSSLGIYRRCVYPVYLIQEYDIAKNEAESTVLPDHNEARSLVKLRMNCGHYNFYDIPHTAWKLGLALLVIACAFLCFLTFFLMFAGIYLSVLNSREIVRSCQAILLLSGSMVLICCAAYPIGWSDNPEVMQICGEDSANFHLGRCQIGWAYFLTLLGGLLSIAAAIIPSLCRRTSAQRKPPTTDESAQAQGSQQIALSDLDSRRMMASSSSDVNPSSIPNIHQVSTDPNMARRWIGYSTPVQARLHGQHVVVYPSHLSPTHLYLQRHSTQSPTTASSFGGSSNEIDRKPPLPPKSMSRGSGAK</sequence>
<dbReference type="EMBL" id="CAXLJL010000512">
    <property type="protein sequence ID" value="CAL5138675.1"/>
    <property type="molecule type" value="Genomic_DNA"/>
</dbReference>
<feature type="transmembrane region" description="Helical" evidence="6">
    <location>
        <begin position="117"/>
        <end position="145"/>
    </location>
</feature>
<evidence type="ECO:0000256" key="2">
    <source>
        <dbReference type="ARBA" id="ARBA00022692"/>
    </source>
</evidence>
<feature type="region of interest" description="Disordered" evidence="5">
    <location>
        <begin position="230"/>
        <end position="249"/>
    </location>
</feature>
<keyword evidence="3 6" id="KW-1133">Transmembrane helix</keyword>
<evidence type="ECO:0000256" key="3">
    <source>
        <dbReference type="ARBA" id="ARBA00022989"/>
    </source>
</evidence>
<proteinExistence type="predicted"/>
<dbReference type="GO" id="GO:0016020">
    <property type="term" value="C:membrane"/>
    <property type="evidence" value="ECO:0007669"/>
    <property type="project" value="UniProtKB-SubCell"/>
</dbReference>
<name>A0AAV2TQU4_CALDB</name>
<evidence type="ECO:0000313" key="7">
    <source>
        <dbReference type="EMBL" id="CAL5138675.1"/>
    </source>
</evidence>
<evidence type="ECO:0000256" key="6">
    <source>
        <dbReference type="SAM" id="Phobius"/>
    </source>
</evidence>
<reference evidence="7" key="1">
    <citation type="submission" date="2024-06" db="EMBL/GenBank/DDBJ databases">
        <authorList>
            <person name="Liu X."/>
            <person name="Lenzi L."/>
            <person name="Haldenby T S."/>
            <person name="Uol C."/>
        </authorList>
    </citation>
    <scope>NUCLEOTIDE SEQUENCE</scope>
</reference>
<evidence type="ECO:0000256" key="1">
    <source>
        <dbReference type="ARBA" id="ARBA00004141"/>
    </source>
</evidence>
<comment type="caution">
    <text evidence="7">The sequence shown here is derived from an EMBL/GenBank/DDBJ whole genome shotgun (WGS) entry which is preliminary data.</text>
</comment>
<evidence type="ECO:0000313" key="8">
    <source>
        <dbReference type="Proteomes" id="UP001497525"/>
    </source>
</evidence>
<feature type="compositionally biased region" description="Low complexity" evidence="5">
    <location>
        <begin position="260"/>
        <end position="275"/>
    </location>
</feature>
<feature type="region of interest" description="Disordered" evidence="5">
    <location>
        <begin position="260"/>
        <end position="279"/>
    </location>
</feature>
<comment type="subcellular location">
    <subcellularLocation>
        <location evidence="1">Membrane</location>
        <topology evidence="1">Multi-pass membrane protein</topology>
    </subcellularLocation>
</comment>
<evidence type="ECO:0008006" key="9">
    <source>
        <dbReference type="Google" id="ProtNLM"/>
    </source>
</evidence>
<evidence type="ECO:0000256" key="4">
    <source>
        <dbReference type="ARBA" id="ARBA00023136"/>
    </source>
</evidence>
<keyword evidence="4 6" id="KW-0472">Membrane</keyword>
<dbReference type="Gene3D" id="1.20.140.150">
    <property type="match status" value="1"/>
</dbReference>
<accession>A0AAV2TQU4</accession>
<dbReference type="AlphaFoldDB" id="A0AAV2TQU4"/>
<dbReference type="Pfam" id="PF10242">
    <property type="entry name" value="L_HMGIC_fpl"/>
    <property type="match status" value="1"/>
</dbReference>
<dbReference type="InterPro" id="IPR019372">
    <property type="entry name" value="LHFPL"/>
</dbReference>
<protein>
    <recommendedName>
        <fullName evidence="9">Lipoma HMGIC fusion partner-like protein</fullName>
    </recommendedName>
</protein>
<feature type="region of interest" description="Disordered" evidence="5">
    <location>
        <begin position="319"/>
        <end position="357"/>
    </location>
</feature>
<gene>
    <name evidence="7" type="ORF">CDAUBV1_LOCUS13494</name>
</gene>
<feature type="transmembrane region" description="Helical" evidence="6">
    <location>
        <begin position="203"/>
        <end position="225"/>
    </location>
</feature>
<dbReference type="Proteomes" id="UP001497525">
    <property type="component" value="Unassembled WGS sequence"/>
</dbReference>
<feature type="compositionally biased region" description="Polar residues" evidence="5">
    <location>
        <begin position="320"/>
        <end position="337"/>
    </location>
</feature>
<feature type="transmembrane region" description="Helical" evidence="6">
    <location>
        <begin position="7"/>
        <end position="29"/>
    </location>
</feature>